<dbReference type="GO" id="GO:0006782">
    <property type="term" value="P:protoporphyrinogen IX biosynthetic process"/>
    <property type="evidence" value="ECO:0007669"/>
    <property type="project" value="UniProtKB-UniRule"/>
</dbReference>
<evidence type="ECO:0000256" key="9">
    <source>
        <dbReference type="HAMAP-Rule" id="MF_00260"/>
    </source>
</evidence>
<dbReference type="SUPFAM" id="SSF54782">
    <property type="entry name" value="Porphobilinogen deaminase (hydroxymethylbilane synthase), C-terminal domain"/>
    <property type="match status" value="1"/>
</dbReference>
<dbReference type="InterPro" id="IPR000860">
    <property type="entry name" value="HemC"/>
</dbReference>
<feature type="modified residue" description="S-(dipyrrolylmethanemethyl)cysteine" evidence="9">
    <location>
        <position position="244"/>
    </location>
</feature>
<reference evidence="13" key="1">
    <citation type="submission" date="2017-02" db="EMBL/GenBank/DDBJ databases">
        <authorList>
            <person name="Varghese N."/>
            <person name="Submissions S."/>
        </authorList>
    </citation>
    <scope>NUCLEOTIDE SEQUENCE [LARGE SCALE GENOMIC DNA]</scope>
    <source>
        <strain evidence="13">ATCC BAA-73</strain>
    </source>
</reference>
<evidence type="ECO:0000256" key="7">
    <source>
        <dbReference type="ARBA" id="ARBA00023244"/>
    </source>
</evidence>
<protein>
    <recommendedName>
        <fullName evidence="9">Porphobilinogen deaminase</fullName>
        <shortName evidence="9">PBG</shortName>
        <ecNumber evidence="9">2.5.1.61</ecNumber>
    </recommendedName>
    <alternativeName>
        <fullName evidence="9">Hydroxymethylbilane synthase</fullName>
        <shortName evidence="9">HMBS</shortName>
    </alternativeName>
    <alternativeName>
        <fullName evidence="9">Pre-uroporphyrinogen synthase</fullName>
    </alternativeName>
</protein>
<dbReference type="FunFam" id="3.30.160.40:FF:000002">
    <property type="entry name" value="Porphobilinogen deaminase"/>
    <property type="match status" value="1"/>
</dbReference>
<dbReference type="PRINTS" id="PR00151">
    <property type="entry name" value="PORPHBDMNASE"/>
</dbReference>
<dbReference type="FunFam" id="3.40.190.10:FF:000004">
    <property type="entry name" value="Porphobilinogen deaminase"/>
    <property type="match status" value="1"/>
</dbReference>
<keyword evidence="6 9" id="KW-0808">Transferase</keyword>
<comment type="pathway">
    <text evidence="3">Porphyrin-containing compound metabolism; chlorophyll biosynthesis.</text>
</comment>
<organism evidence="12 13">
    <name type="scientific">Selenihalanaerobacter shriftii</name>
    <dbReference type="NCBI Taxonomy" id="142842"/>
    <lineage>
        <taxon>Bacteria</taxon>
        <taxon>Bacillati</taxon>
        <taxon>Bacillota</taxon>
        <taxon>Clostridia</taxon>
        <taxon>Halanaerobiales</taxon>
        <taxon>Halobacteroidaceae</taxon>
        <taxon>Selenihalanaerobacter</taxon>
    </lineage>
</organism>
<evidence type="ECO:0000259" key="11">
    <source>
        <dbReference type="Pfam" id="PF03900"/>
    </source>
</evidence>
<comment type="subunit">
    <text evidence="5 9">Monomer.</text>
</comment>
<evidence type="ECO:0000313" key="12">
    <source>
        <dbReference type="EMBL" id="SJZ66626.1"/>
    </source>
</evidence>
<evidence type="ECO:0000259" key="10">
    <source>
        <dbReference type="Pfam" id="PF01379"/>
    </source>
</evidence>
<dbReference type="PANTHER" id="PTHR11557">
    <property type="entry name" value="PORPHOBILINOGEN DEAMINASE"/>
    <property type="match status" value="1"/>
</dbReference>
<gene>
    <name evidence="9" type="primary">hemC</name>
    <name evidence="12" type="ORF">SAMN02745118_01474</name>
</gene>
<dbReference type="GO" id="GO:0005737">
    <property type="term" value="C:cytoplasm"/>
    <property type="evidence" value="ECO:0007669"/>
    <property type="project" value="UniProtKB-UniRule"/>
</dbReference>
<dbReference type="Gene3D" id="3.40.190.10">
    <property type="entry name" value="Periplasmic binding protein-like II"/>
    <property type="match status" value="2"/>
</dbReference>
<feature type="domain" description="Porphobilinogen deaminase N-terminal" evidence="10">
    <location>
        <begin position="6"/>
        <end position="216"/>
    </location>
</feature>
<dbReference type="Pfam" id="PF01379">
    <property type="entry name" value="Porphobil_deam"/>
    <property type="match status" value="1"/>
</dbReference>
<feature type="domain" description="Porphobilinogen deaminase C-terminal" evidence="11">
    <location>
        <begin position="229"/>
        <end position="297"/>
    </location>
</feature>
<comment type="cofactor">
    <cofactor evidence="9">
        <name>dipyrromethane</name>
        <dbReference type="ChEBI" id="CHEBI:60342"/>
    </cofactor>
    <text evidence="9">Binds 1 dipyrromethane group covalently.</text>
</comment>
<dbReference type="InterPro" id="IPR036803">
    <property type="entry name" value="Porphobilinogen_deaminase_C_sf"/>
</dbReference>
<dbReference type="EMBL" id="FUWM01000011">
    <property type="protein sequence ID" value="SJZ66626.1"/>
    <property type="molecule type" value="Genomic_DNA"/>
</dbReference>
<dbReference type="Proteomes" id="UP000190625">
    <property type="component" value="Unassembled WGS sequence"/>
</dbReference>
<dbReference type="EC" id="2.5.1.61" evidence="9"/>
<dbReference type="InterPro" id="IPR022417">
    <property type="entry name" value="Porphobilin_deaminase_N"/>
</dbReference>
<name>A0A1T4MIF2_9FIRM</name>
<evidence type="ECO:0000256" key="6">
    <source>
        <dbReference type="ARBA" id="ARBA00022679"/>
    </source>
</evidence>
<keyword evidence="7 9" id="KW-0627">Porphyrin biosynthesis</keyword>
<dbReference type="NCBIfam" id="TIGR00212">
    <property type="entry name" value="hemC"/>
    <property type="match status" value="1"/>
</dbReference>
<evidence type="ECO:0000256" key="8">
    <source>
        <dbReference type="ARBA" id="ARBA00048169"/>
    </source>
</evidence>
<dbReference type="Gene3D" id="3.30.160.40">
    <property type="entry name" value="Porphobilinogen deaminase, C-terminal domain"/>
    <property type="match status" value="1"/>
</dbReference>
<dbReference type="InterPro" id="IPR022418">
    <property type="entry name" value="Porphobilinogen_deaminase_C"/>
</dbReference>
<accession>A0A1T4MIF2</accession>
<keyword evidence="13" id="KW-1185">Reference proteome</keyword>
<comment type="similarity">
    <text evidence="4 9">Belongs to the HMBS family.</text>
</comment>
<evidence type="ECO:0000313" key="13">
    <source>
        <dbReference type="Proteomes" id="UP000190625"/>
    </source>
</evidence>
<dbReference type="OrthoDB" id="9810298at2"/>
<dbReference type="STRING" id="142842.SAMN02745118_01474"/>
<dbReference type="SUPFAM" id="SSF53850">
    <property type="entry name" value="Periplasmic binding protein-like II"/>
    <property type="match status" value="1"/>
</dbReference>
<dbReference type="PANTHER" id="PTHR11557:SF0">
    <property type="entry name" value="PORPHOBILINOGEN DEAMINASE"/>
    <property type="match status" value="1"/>
</dbReference>
<sequence>MKNNKVIIGTRKSQLAVGQTQLVADMLADAWAEYEFELKKIVTKGDKILDKPLAQVGGKGLFIKELEVSLLESKIDLAIHSMKDMPAELPNNLEITAIPKRVNPRDVLISNNNLLIDELPKGARIGTGSLRRTSQLLSYRSDLDIVPIRGNIDTRIKKLQDEELNLDAIVLAAAGLIRMGWEDKITQYLEPDVILPAAGQGALAIETREDDEKIKEIVSRIDDQETKYRLEAERAFLEYLEGDCQVPIGALAKVEGDNINLEGMVATLDGKETLQATISGIVDEASDLGVKLAKDLAKKGAHQILKKARQETDK</sequence>
<dbReference type="Pfam" id="PF03900">
    <property type="entry name" value="Porphobil_deamC"/>
    <property type="match status" value="1"/>
</dbReference>
<evidence type="ECO:0000256" key="4">
    <source>
        <dbReference type="ARBA" id="ARBA00005638"/>
    </source>
</evidence>
<proteinExistence type="inferred from homology"/>
<dbReference type="HAMAP" id="MF_00260">
    <property type="entry name" value="Porphobil_deam"/>
    <property type="match status" value="1"/>
</dbReference>
<dbReference type="InterPro" id="IPR022419">
    <property type="entry name" value="Porphobilin_deaminase_cofac_BS"/>
</dbReference>
<dbReference type="CDD" id="cd13646">
    <property type="entry name" value="PBP2_EcHMBS_like"/>
    <property type="match status" value="1"/>
</dbReference>
<dbReference type="PIRSF" id="PIRSF001438">
    <property type="entry name" value="4pyrrol_synth_OHMeBilane_synth"/>
    <property type="match status" value="1"/>
</dbReference>
<evidence type="ECO:0000256" key="1">
    <source>
        <dbReference type="ARBA" id="ARBA00002869"/>
    </source>
</evidence>
<dbReference type="FunFam" id="3.40.190.10:FF:000005">
    <property type="entry name" value="Porphobilinogen deaminase"/>
    <property type="match status" value="1"/>
</dbReference>
<comment type="catalytic activity">
    <reaction evidence="8 9">
        <text>4 porphobilinogen + H2O = hydroxymethylbilane + 4 NH4(+)</text>
        <dbReference type="Rhea" id="RHEA:13185"/>
        <dbReference type="ChEBI" id="CHEBI:15377"/>
        <dbReference type="ChEBI" id="CHEBI:28938"/>
        <dbReference type="ChEBI" id="CHEBI:57845"/>
        <dbReference type="ChEBI" id="CHEBI:58126"/>
        <dbReference type="EC" id="2.5.1.61"/>
    </reaction>
</comment>
<dbReference type="PROSITE" id="PS00533">
    <property type="entry name" value="PORPHOBILINOGEN_DEAM"/>
    <property type="match status" value="1"/>
</dbReference>
<evidence type="ECO:0000256" key="3">
    <source>
        <dbReference type="ARBA" id="ARBA00005173"/>
    </source>
</evidence>
<dbReference type="GO" id="GO:0004418">
    <property type="term" value="F:hydroxymethylbilane synthase activity"/>
    <property type="evidence" value="ECO:0007669"/>
    <property type="project" value="UniProtKB-UniRule"/>
</dbReference>
<evidence type="ECO:0000256" key="5">
    <source>
        <dbReference type="ARBA" id="ARBA00011245"/>
    </source>
</evidence>
<comment type="miscellaneous">
    <text evidence="9">The porphobilinogen subunits are added to the dipyrromethane group.</text>
</comment>
<dbReference type="RefSeq" id="WP_078809951.1">
    <property type="nucleotide sequence ID" value="NZ_FUWM01000011.1"/>
</dbReference>
<dbReference type="AlphaFoldDB" id="A0A1T4MIF2"/>
<comment type="function">
    <text evidence="1 9">Tetrapolymerization of the monopyrrole PBG into the hydroxymethylbilane pre-uroporphyrinogen in several discrete steps.</text>
</comment>
<evidence type="ECO:0000256" key="2">
    <source>
        <dbReference type="ARBA" id="ARBA00004735"/>
    </source>
</evidence>
<comment type="pathway">
    <text evidence="2">Porphyrin-containing compound metabolism; protoporphyrin-IX biosynthesis; coproporphyrinogen-III from 5-aminolevulinate: step 2/4.</text>
</comment>